<dbReference type="Proteomes" id="UP000688137">
    <property type="component" value="Unassembled WGS sequence"/>
</dbReference>
<organism evidence="2 3">
    <name type="scientific">Paramecium primaurelia</name>
    <dbReference type="NCBI Taxonomy" id="5886"/>
    <lineage>
        <taxon>Eukaryota</taxon>
        <taxon>Sar</taxon>
        <taxon>Alveolata</taxon>
        <taxon>Ciliophora</taxon>
        <taxon>Intramacronucleata</taxon>
        <taxon>Oligohymenophorea</taxon>
        <taxon>Peniculida</taxon>
        <taxon>Parameciidae</taxon>
        <taxon>Paramecium</taxon>
    </lineage>
</organism>
<name>A0A8S1NTI3_PARPR</name>
<proteinExistence type="predicted"/>
<sequence>MQSQNEQFCQEMRQQLCEIQNRINRLLPQRSISPINSQTSSMMSDKSQQSTQSSQFIKLQQEDDIQKNIAKINNMIMERRQKTEQLLKYQY</sequence>
<dbReference type="EMBL" id="CAJJDM010000100">
    <property type="protein sequence ID" value="CAD8094739.1"/>
    <property type="molecule type" value="Genomic_DNA"/>
</dbReference>
<evidence type="ECO:0000313" key="3">
    <source>
        <dbReference type="Proteomes" id="UP000688137"/>
    </source>
</evidence>
<protein>
    <submittedName>
        <fullName evidence="2">Uncharacterized protein</fullName>
    </submittedName>
</protein>
<accession>A0A8S1NTI3</accession>
<keyword evidence="3" id="KW-1185">Reference proteome</keyword>
<reference evidence="2" key="1">
    <citation type="submission" date="2021-01" db="EMBL/GenBank/DDBJ databases">
        <authorList>
            <consortium name="Genoscope - CEA"/>
            <person name="William W."/>
        </authorList>
    </citation>
    <scope>NUCLEOTIDE SEQUENCE</scope>
</reference>
<feature type="compositionally biased region" description="Low complexity" evidence="1">
    <location>
        <begin position="37"/>
        <end position="55"/>
    </location>
</feature>
<gene>
    <name evidence="2" type="ORF">PPRIM_AZ9-3.1.T0970008</name>
</gene>
<dbReference type="OMA" id="MIMERRQ"/>
<evidence type="ECO:0000256" key="1">
    <source>
        <dbReference type="SAM" id="MobiDB-lite"/>
    </source>
</evidence>
<evidence type="ECO:0000313" key="2">
    <source>
        <dbReference type="EMBL" id="CAD8094739.1"/>
    </source>
</evidence>
<comment type="caution">
    <text evidence="2">The sequence shown here is derived from an EMBL/GenBank/DDBJ whole genome shotgun (WGS) entry which is preliminary data.</text>
</comment>
<feature type="region of interest" description="Disordered" evidence="1">
    <location>
        <begin position="28"/>
        <end position="56"/>
    </location>
</feature>
<dbReference type="AlphaFoldDB" id="A0A8S1NTI3"/>